<sequence length="112" mass="11694">MGAVCRAAQPRGHHGPGHQRHDAAGAQRPPDAGRPAVRQLAGLLRGRRPVRRLMARAAKPGADAAHPPSRHPAGRQHAVPARAPRCAGGAGLPGVRRPGRGHTLHWRVGPPA</sequence>
<feature type="region of interest" description="Disordered" evidence="1">
    <location>
        <begin position="1"/>
        <end position="34"/>
    </location>
</feature>
<feature type="region of interest" description="Disordered" evidence="1">
    <location>
        <begin position="57"/>
        <end position="112"/>
    </location>
</feature>
<evidence type="ECO:0000313" key="2">
    <source>
        <dbReference type="EMBL" id="EEF27173.1"/>
    </source>
</evidence>
<evidence type="ECO:0000313" key="3">
    <source>
        <dbReference type="Proteomes" id="UP000008311"/>
    </source>
</evidence>
<name>B9TAE2_RICCO</name>
<dbReference type="InParanoid" id="B9TAE2"/>
<keyword evidence="3" id="KW-1185">Reference proteome</keyword>
<dbReference type="Proteomes" id="UP000008311">
    <property type="component" value="Unassembled WGS sequence"/>
</dbReference>
<dbReference type="AlphaFoldDB" id="B9TAE2"/>
<evidence type="ECO:0000256" key="1">
    <source>
        <dbReference type="SAM" id="MobiDB-lite"/>
    </source>
</evidence>
<dbReference type="EMBL" id="EQ975726">
    <property type="protein sequence ID" value="EEF27173.1"/>
    <property type="molecule type" value="Genomic_DNA"/>
</dbReference>
<organism evidence="2 3">
    <name type="scientific">Ricinus communis</name>
    <name type="common">Castor bean</name>
    <dbReference type="NCBI Taxonomy" id="3988"/>
    <lineage>
        <taxon>Eukaryota</taxon>
        <taxon>Viridiplantae</taxon>
        <taxon>Streptophyta</taxon>
        <taxon>Embryophyta</taxon>
        <taxon>Tracheophyta</taxon>
        <taxon>Spermatophyta</taxon>
        <taxon>Magnoliopsida</taxon>
        <taxon>eudicotyledons</taxon>
        <taxon>Gunneridae</taxon>
        <taxon>Pentapetalae</taxon>
        <taxon>rosids</taxon>
        <taxon>fabids</taxon>
        <taxon>Malpighiales</taxon>
        <taxon>Euphorbiaceae</taxon>
        <taxon>Acalyphoideae</taxon>
        <taxon>Acalypheae</taxon>
        <taxon>Ricinus</taxon>
    </lineage>
</organism>
<proteinExistence type="predicted"/>
<protein>
    <submittedName>
        <fullName evidence="2">Uncharacterized protein</fullName>
    </submittedName>
</protein>
<accession>B9TAE2</accession>
<gene>
    <name evidence="2" type="ORF">RCOM_0152970</name>
</gene>
<reference evidence="3" key="1">
    <citation type="journal article" date="2010" name="Nat. Biotechnol.">
        <title>Draft genome sequence of the oilseed species Ricinus communis.</title>
        <authorList>
            <person name="Chan A.P."/>
            <person name="Crabtree J."/>
            <person name="Zhao Q."/>
            <person name="Lorenzi H."/>
            <person name="Orvis J."/>
            <person name="Puiu D."/>
            <person name="Melake-Berhan A."/>
            <person name="Jones K.M."/>
            <person name="Redman J."/>
            <person name="Chen G."/>
            <person name="Cahoon E.B."/>
            <person name="Gedil M."/>
            <person name="Stanke M."/>
            <person name="Haas B.J."/>
            <person name="Wortman J.R."/>
            <person name="Fraser-Liggett C.M."/>
            <person name="Ravel J."/>
            <person name="Rabinowicz P.D."/>
        </authorList>
    </citation>
    <scope>NUCLEOTIDE SEQUENCE [LARGE SCALE GENOMIC DNA]</scope>
    <source>
        <strain evidence="3">cv. Hale</strain>
    </source>
</reference>